<dbReference type="Proteomes" id="UP000190074">
    <property type="component" value="Unassembled WGS sequence"/>
</dbReference>
<protein>
    <submittedName>
        <fullName evidence="2">Uncharacterized protein</fullName>
    </submittedName>
</protein>
<dbReference type="AlphaFoldDB" id="A0A1U0TF50"/>
<accession>A0A1U0TF50</accession>
<name>A0A1U0TF50_9MYCO</name>
<feature type="region of interest" description="Disordered" evidence="1">
    <location>
        <begin position="65"/>
        <end position="89"/>
    </location>
</feature>
<sequence length="89" mass="10107">MDPRAQQAREHHRLAGEDRDSASQHRSQRDRLVRELWANERERWTHATLATAVKCSPQLIQKIIDGRTGGSYGHSPGRDPNAHSAEAWS</sequence>
<reference evidence="2 3" key="1">
    <citation type="submission" date="2016-11" db="EMBL/GenBank/DDBJ databases">
        <authorList>
            <consortium name="Pathogen Informatics"/>
        </authorList>
    </citation>
    <scope>NUCLEOTIDE SEQUENCE [LARGE SCALE GENOMIC DNA]</scope>
    <source>
        <strain evidence="2 3">911</strain>
    </source>
</reference>
<evidence type="ECO:0000313" key="2">
    <source>
        <dbReference type="EMBL" id="SKL83924.1"/>
    </source>
</evidence>
<dbReference type="EMBL" id="FVGW01000002">
    <property type="protein sequence ID" value="SKL83924.1"/>
    <property type="molecule type" value="Genomic_DNA"/>
</dbReference>
<proteinExistence type="predicted"/>
<evidence type="ECO:0000313" key="3">
    <source>
        <dbReference type="Proteomes" id="UP000190074"/>
    </source>
</evidence>
<gene>
    <name evidence="2" type="ORF">SAMEA2259716_01804</name>
</gene>
<organism evidence="2 3">
    <name type="scientific">Mycobacteroides abscessus subsp. massiliense</name>
    <dbReference type="NCBI Taxonomy" id="1962118"/>
    <lineage>
        <taxon>Bacteria</taxon>
        <taxon>Bacillati</taxon>
        <taxon>Actinomycetota</taxon>
        <taxon>Actinomycetes</taxon>
        <taxon>Mycobacteriales</taxon>
        <taxon>Mycobacteriaceae</taxon>
        <taxon>Mycobacteroides</taxon>
        <taxon>Mycobacteroides abscessus</taxon>
    </lineage>
</organism>
<evidence type="ECO:0000256" key="1">
    <source>
        <dbReference type="SAM" id="MobiDB-lite"/>
    </source>
</evidence>
<feature type="region of interest" description="Disordered" evidence="1">
    <location>
        <begin position="1"/>
        <end position="29"/>
    </location>
</feature>